<dbReference type="PATRIC" id="fig|45065.4.peg.120"/>
<evidence type="ECO:0000313" key="3">
    <source>
        <dbReference type="Proteomes" id="UP000054785"/>
    </source>
</evidence>
<dbReference type="STRING" id="45065.Lgee_0109"/>
<comment type="caution">
    <text evidence="2">The sequence shown here is derived from an EMBL/GenBank/DDBJ whole genome shotgun (WGS) entry which is preliminary data.</text>
</comment>
<organism evidence="2 3">
    <name type="scientific">Legionella geestiana</name>
    <dbReference type="NCBI Taxonomy" id="45065"/>
    <lineage>
        <taxon>Bacteria</taxon>
        <taxon>Pseudomonadati</taxon>
        <taxon>Pseudomonadota</taxon>
        <taxon>Gammaproteobacteria</taxon>
        <taxon>Legionellales</taxon>
        <taxon>Legionellaceae</taxon>
        <taxon>Legionella</taxon>
    </lineage>
</organism>
<protein>
    <submittedName>
        <fullName evidence="2">Uncharacterized protein</fullName>
    </submittedName>
</protein>
<accession>A0A0W0U964</accession>
<gene>
    <name evidence="2" type="ORF">Lgee_0109</name>
</gene>
<feature type="compositionally biased region" description="Basic and acidic residues" evidence="1">
    <location>
        <begin position="673"/>
        <end position="687"/>
    </location>
</feature>
<evidence type="ECO:0000313" key="2">
    <source>
        <dbReference type="EMBL" id="KTD04499.1"/>
    </source>
</evidence>
<proteinExistence type="predicted"/>
<feature type="compositionally biased region" description="Polar residues" evidence="1">
    <location>
        <begin position="706"/>
        <end position="715"/>
    </location>
</feature>
<dbReference type="AlphaFoldDB" id="A0A0W0U964"/>
<sequence length="715" mass="81552">MTNRNEVEIRIVQNNNEMTAIEACTQIQEELQTYINNNGFFSRLGRAIRSFSFEPLRNHHLDVVESALRELQRYTNVNDYTAPVIQQTLIALLREPVEPDLHRGATAFSDKPINLYDDEFRSSIHKVRRAYNNEGTNLITAIWNIIERIAMPPSDNDEFCYPNNEGQVVIHPYYYETPKTYDKNQFPTSWDRPRPTYYHDHSSPPLHLAIAFNESDGRITHLVNKHLQRGSPEDLQIVKDALTYQALGTEYWYDVYSGLSSRSSRCFSYENLGAVSTIIEAIQRSGLTSEQKLNILGAAFEQSAKLKSSRNKGSKDDIWEEQRRIPLDDIANTMVGIAKTNGLLNINAFSETLNNDAVFAGVLNRSYELQTHLHALSPDKFTFLRHCSEREIKSLLGERSLDKIHDVVHALANESTSVAASSSSTAASSTPVADTESLFKNLVALKNKGVDLHNNEILIDNYNQSEESISRSLERNRHKLPFTSQQNIRLITAVMDMEAIAESIDMNIVLNNDEYLAFWLDDIERKRSDRNNANKGKVSEACMRSICEHLAETDKQHSPETLKKLFSLQHDITVTYPDKYSASRERQESEPVNLMQFAVRSSEITDDAACRILNKFETLDNNTQKSLLSSKFRYAYSNWSHREFWSFLQGTNNIKDKVMGAINRLITQVFSERHQKTSGHKDQRLFQREVQQSARAASSAPVEPVKNTSPGTNQP</sequence>
<reference evidence="2 3" key="1">
    <citation type="submission" date="2015-11" db="EMBL/GenBank/DDBJ databases">
        <title>Genomic analysis of 38 Legionella species identifies large and diverse effector repertoires.</title>
        <authorList>
            <person name="Burstein D."/>
            <person name="Amaro F."/>
            <person name="Zusman T."/>
            <person name="Lifshitz Z."/>
            <person name="Cohen O."/>
            <person name="Gilbert J.A."/>
            <person name="Pupko T."/>
            <person name="Shuman H.A."/>
            <person name="Segal G."/>
        </authorList>
    </citation>
    <scope>NUCLEOTIDE SEQUENCE [LARGE SCALE GENOMIC DNA]</scope>
    <source>
        <strain evidence="2 3">ATCC 49504</strain>
    </source>
</reference>
<name>A0A0W0U964_9GAMM</name>
<evidence type="ECO:0000256" key="1">
    <source>
        <dbReference type="SAM" id="MobiDB-lite"/>
    </source>
</evidence>
<keyword evidence="3" id="KW-1185">Reference proteome</keyword>
<dbReference type="RefSeq" id="WP_028386226.1">
    <property type="nucleotide sequence ID" value="NZ_CAAAHN010000012.1"/>
</dbReference>
<dbReference type="EMBL" id="LNYC01000003">
    <property type="protein sequence ID" value="KTD04499.1"/>
    <property type="molecule type" value="Genomic_DNA"/>
</dbReference>
<dbReference type="Proteomes" id="UP000054785">
    <property type="component" value="Unassembled WGS sequence"/>
</dbReference>
<feature type="region of interest" description="Disordered" evidence="1">
    <location>
        <begin position="673"/>
        <end position="715"/>
    </location>
</feature>